<dbReference type="EMBL" id="ML119828">
    <property type="protein sequence ID" value="RPA73243.1"/>
    <property type="molecule type" value="Genomic_DNA"/>
</dbReference>
<evidence type="ECO:0000256" key="1">
    <source>
        <dbReference type="SAM" id="MobiDB-lite"/>
    </source>
</evidence>
<gene>
    <name evidence="2" type="ORF">BJ508DRAFT_341633</name>
</gene>
<proteinExistence type="predicted"/>
<dbReference type="Proteomes" id="UP000275078">
    <property type="component" value="Unassembled WGS sequence"/>
</dbReference>
<feature type="region of interest" description="Disordered" evidence="1">
    <location>
        <begin position="1"/>
        <end position="36"/>
    </location>
</feature>
<reference evidence="2 3" key="1">
    <citation type="journal article" date="2018" name="Nat. Ecol. Evol.">
        <title>Pezizomycetes genomes reveal the molecular basis of ectomycorrhizal truffle lifestyle.</title>
        <authorList>
            <person name="Murat C."/>
            <person name="Payen T."/>
            <person name="Noel B."/>
            <person name="Kuo A."/>
            <person name="Morin E."/>
            <person name="Chen J."/>
            <person name="Kohler A."/>
            <person name="Krizsan K."/>
            <person name="Balestrini R."/>
            <person name="Da Silva C."/>
            <person name="Montanini B."/>
            <person name="Hainaut M."/>
            <person name="Levati E."/>
            <person name="Barry K.W."/>
            <person name="Belfiori B."/>
            <person name="Cichocki N."/>
            <person name="Clum A."/>
            <person name="Dockter R.B."/>
            <person name="Fauchery L."/>
            <person name="Guy J."/>
            <person name="Iotti M."/>
            <person name="Le Tacon F."/>
            <person name="Lindquist E.A."/>
            <person name="Lipzen A."/>
            <person name="Malagnac F."/>
            <person name="Mello A."/>
            <person name="Molinier V."/>
            <person name="Miyauchi S."/>
            <person name="Poulain J."/>
            <person name="Riccioni C."/>
            <person name="Rubini A."/>
            <person name="Sitrit Y."/>
            <person name="Splivallo R."/>
            <person name="Traeger S."/>
            <person name="Wang M."/>
            <person name="Zifcakova L."/>
            <person name="Wipf D."/>
            <person name="Zambonelli A."/>
            <person name="Paolocci F."/>
            <person name="Nowrousian M."/>
            <person name="Ottonello S."/>
            <person name="Baldrian P."/>
            <person name="Spatafora J.W."/>
            <person name="Henrissat B."/>
            <person name="Nagy L.G."/>
            <person name="Aury J.M."/>
            <person name="Wincker P."/>
            <person name="Grigoriev I.V."/>
            <person name="Bonfante P."/>
            <person name="Martin F.M."/>
        </authorList>
    </citation>
    <scope>NUCLEOTIDE SEQUENCE [LARGE SCALE GENOMIC DNA]</scope>
    <source>
        <strain evidence="2 3">RN42</strain>
    </source>
</reference>
<evidence type="ECO:0000313" key="3">
    <source>
        <dbReference type="Proteomes" id="UP000275078"/>
    </source>
</evidence>
<organism evidence="2 3">
    <name type="scientific">Ascobolus immersus RN42</name>
    <dbReference type="NCBI Taxonomy" id="1160509"/>
    <lineage>
        <taxon>Eukaryota</taxon>
        <taxon>Fungi</taxon>
        <taxon>Dikarya</taxon>
        <taxon>Ascomycota</taxon>
        <taxon>Pezizomycotina</taxon>
        <taxon>Pezizomycetes</taxon>
        <taxon>Pezizales</taxon>
        <taxon>Ascobolaceae</taxon>
        <taxon>Ascobolus</taxon>
    </lineage>
</organism>
<sequence>MPPRATRSTRTPSRRPSGSEPYPATGQSRPAPQYIYRPPMVPAITGTTMEVLTQHAPRMRAGNPFCNAFVKALTMVLLHHDRSAYGSLSLENLSSSEFNDADPRNGVGHATFLLSYGSSNRPLPDVVELKYDPTGNSFAPVENPDPELRKTCYIFSLTYPETDSYDEQAAAEVWKSEADTLLVLDNESHRLGDREKPGEKLVPTPGRYDKPYKGKWQIGQGENKRNLFFILMKLEPVFQDPVTSRTCLQPLLRISLDNSLVVEGGEEAERWRVTKSKMVHGLFKVVERLAEWQLQRLARDNPLMGPVGNQVRASMTGGRICSLGIVTLQPQNPVDQPQRRLQPVPLASLADERRVEGNDGLHMHEGPFTNTWNWFWVRLERVKNKMKYDGNIDVSAGSDTRELSPELSDALQSLTEDNSGESGSGLSDFEGAGEQANMAAHAEAPTNLLGTAGSEDEDLMDIDDIVTEDHAESLVANTSMPAAAAVPRPPALVEQEQQDLDIKRYELADALALTAAAFMADEEEAKSNKRCYGDHFTVLQPDDKWAAALETNTLANHDPGNTVNTLTPTQPSERLVAGDEESIIKHNDDVIRTYLRRYYFGSLSRAVQGTPFASRVDVYTGKKAPEQNVSHYLRLMKMDMDLAVMLCEDVDYFQNSGYYSHRVFQNGISDWHRKLTSFLGNIESYRTNPEGLEGFQYTRLSEKMFEQQSYGHYFNTQEREAIDRQIDEAVQTLWPGMQLFKSTFA</sequence>
<dbReference type="AlphaFoldDB" id="A0A3N4HGR4"/>
<feature type="compositionally biased region" description="Low complexity" evidence="1">
    <location>
        <begin position="1"/>
        <end position="16"/>
    </location>
</feature>
<keyword evidence="3" id="KW-1185">Reference proteome</keyword>
<protein>
    <submittedName>
        <fullName evidence="2">Uncharacterized protein</fullName>
    </submittedName>
</protein>
<evidence type="ECO:0000313" key="2">
    <source>
        <dbReference type="EMBL" id="RPA73243.1"/>
    </source>
</evidence>
<accession>A0A3N4HGR4</accession>
<name>A0A3N4HGR4_ASCIM</name>